<protein>
    <submittedName>
        <fullName evidence="2">Glycerophosphoryl diester phosphodiesterase</fullName>
        <ecNumber evidence="2">3.1.4.46</ecNumber>
    </submittedName>
</protein>
<organism evidence="2 5">
    <name type="scientific">Staphylococcus caeli</name>
    <dbReference type="NCBI Taxonomy" id="2201815"/>
    <lineage>
        <taxon>Bacteria</taxon>
        <taxon>Bacillati</taxon>
        <taxon>Bacillota</taxon>
        <taxon>Bacilli</taxon>
        <taxon>Bacillales</taxon>
        <taxon>Staphylococcaceae</taxon>
        <taxon>Staphylococcus</taxon>
    </lineage>
</organism>
<dbReference type="EC" id="3.1.4.46" evidence="2"/>
<dbReference type="AlphaFoldDB" id="A0A1D4H207"/>
<dbReference type="Proteomes" id="UP000095412">
    <property type="component" value="Unassembled WGS sequence"/>
</dbReference>
<reference evidence="2 5" key="2">
    <citation type="submission" date="2016-09" db="EMBL/GenBank/DDBJ databases">
        <authorList>
            <consortium name="Pathogen Informatics"/>
        </authorList>
    </citation>
    <scope>NUCLEOTIDE SEQUENCE [LARGE SCALE GENOMIC DNA]</scope>
    <source>
        <strain evidence="2 5">82B</strain>
    </source>
</reference>
<dbReference type="Proteomes" id="UP000095768">
    <property type="component" value="Unassembled WGS sequence"/>
</dbReference>
<dbReference type="EMBL" id="FMPG01000001">
    <property type="protein sequence ID" value="SCS31219.1"/>
    <property type="molecule type" value="Genomic_DNA"/>
</dbReference>
<dbReference type="GO" id="GO:0006629">
    <property type="term" value="P:lipid metabolic process"/>
    <property type="evidence" value="ECO:0007669"/>
    <property type="project" value="InterPro"/>
</dbReference>
<reference evidence="3 4" key="1">
    <citation type="submission" date="2016-09" db="EMBL/GenBank/DDBJ databases">
        <authorList>
            <consortium name="Pathogen Informatics"/>
            <person name="Sun Q."/>
            <person name="Inoue M."/>
        </authorList>
    </citation>
    <scope>NUCLEOTIDE SEQUENCE [LARGE SCALE GENOMIC DNA]</scope>
    <source>
        <strain evidence="3 4">82C</strain>
    </source>
</reference>
<dbReference type="InterPro" id="IPR030395">
    <property type="entry name" value="GP_PDE_dom"/>
</dbReference>
<dbReference type="PANTHER" id="PTHR46211:SF1">
    <property type="entry name" value="GLYCEROPHOSPHODIESTER PHOSPHODIESTERASE, CYTOPLASMIC"/>
    <property type="match status" value="1"/>
</dbReference>
<gene>
    <name evidence="2" type="primary">ugpQ_1</name>
    <name evidence="3" type="synonym">ugpQ_4</name>
    <name evidence="2" type="ORF">SAMEA2297795_00205</name>
    <name evidence="3" type="ORF">SAMEA2297796_00876</name>
</gene>
<dbReference type="InterPro" id="IPR017946">
    <property type="entry name" value="PLC-like_Pdiesterase_TIM-brl"/>
</dbReference>
<accession>A0A1D4H207</accession>
<keyword evidence="4" id="KW-1185">Reference proteome</keyword>
<evidence type="ECO:0000313" key="2">
    <source>
        <dbReference type="EMBL" id="SCS31219.1"/>
    </source>
</evidence>
<proteinExistence type="predicted"/>
<evidence type="ECO:0000313" key="4">
    <source>
        <dbReference type="Proteomes" id="UP000095412"/>
    </source>
</evidence>
<evidence type="ECO:0000259" key="1">
    <source>
        <dbReference type="PROSITE" id="PS51704"/>
    </source>
</evidence>
<dbReference type="OrthoDB" id="384721at2"/>
<dbReference type="RefSeq" id="WP_069995092.1">
    <property type="nucleotide sequence ID" value="NZ_FMPG01000001.1"/>
</dbReference>
<dbReference type="PANTHER" id="PTHR46211">
    <property type="entry name" value="GLYCEROPHOSPHORYL DIESTER PHOSPHODIESTERASE"/>
    <property type="match status" value="1"/>
</dbReference>
<dbReference type="EMBL" id="FMPI01000004">
    <property type="protein sequence ID" value="SCS64239.1"/>
    <property type="molecule type" value="Genomic_DNA"/>
</dbReference>
<dbReference type="PROSITE" id="PS51704">
    <property type="entry name" value="GP_PDE"/>
    <property type="match status" value="1"/>
</dbReference>
<feature type="domain" description="GP-PDE" evidence="1">
    <location>
        <begin position="11"/>
        <end position="247"/>
    </location>
</feature>
<keyword evidence="2" id="KW-0378">Hydrolase</keyword>
<dbReference type="SUPFAM" id="SSF51695">
    <property type="entry name" value="PLC-like phosphodiesterases"/>
    <property type="match status" value="1"/>
</dbReference>
<evidence type="ECO:0000313" key="5">
    <source>
        <dbReference type="Proteomes" id="UP000095768"/>
    </source>
</evidence>
<dbReference type="GO" id="GO:0008889">
    <property type="term" value="F:glycerophosphodiester phosphodiesterase activity"/>
    <property type="evidence" value="ECO:0007669"/>
    <property type="project" value="UniProtKB-EC"/>
</dbReference>
<sequence>MQNQKHKQKELLYVAHRGLATAYPENTYIAFEAALKSGVDILEIDIHCTADGKLVVIHDETIDRTSNGSGHVGSLTLEALRHFDFGIHKGVAFKGQRILLLAEVLELIKNYPQRLLIEIKKTHLYSEIENKLIEQLKVHGMPTEKVIIQSFDAQCIQNIASMDLGYELGVLISKRKFWYRMPNFKKISTYAKYINPQYTLINRRFIKKANDYGLSVLPYTVNQKHAAAKLIELGVDGLISDNPEKLM</sequence>
<name>A0A1D4H207_9STAP</name>
<evidence type="ECO:0000313" key="3">
    <source>
        <dbReference type="EMBL" id="SCS64239.1"/>
    </source>
</evidence>
<dbReference type="Gene3D" id="3.20.20.190">
    <property type="entry name" value="Phosphatidylinositol (PI) phosphodiesterase"/>
    <property type="match status" value="1"/>
</dbReference>
<dbReference type="Pfam" id="PF03009">
    <property type="entry name" value="GDPD"/>
    <property type="match status" value="1"/>
</dbReference>